<evidence type="ECO:0000313" key="3">
    <source>
        <dbReference type="EMBL" id="MET6998072.1"/>
    </source>
</evidence>
<reference evidence="3 4" key="1">
    <citation type="submission" date="2024-06" db="EMBL/GenBank/DDBJ databases">
        <title>Chitinophaga defluvii sp. nov., isolated from municipal sewage.</title>
        <authorList>
            <person name="Zhang L."/>
        </authorList>
    </citation>
    <scope>NUCLEOTIDE SEQUENCE [LARGE SCALE GENOMIC DNA]</scope>
    <source>
        <strain evidence="3 4">H8</strain>
    </source>
</reference>
<dbReference type="Gene3D" id="3.30.530.20">
    <property type="match status" value="1"/>
</dbReference>
<accession>A0ABV2T4U7</accession>
<dbReference type="Pfam" id="PF08327">
    <property type="entry name" value="AHSA1"/>
    <property type="match status" value="1"/>
</dbReference>
<comment type="caution">
    <text evidence="3">The sequence shown here is derived from an EMBL/GenBank/DDBJ whole genome shotgun (WGS) entry which is preliminary data.</text>
</comment>
<gene>
    <name evidence="3" type="ORF">ABR189_11855</name>
</gene>
<evidence type="ECO:0000313" key="4">
    <source>
        <dbReference type="Proteomes" id="UP001549749"/>
    </source>
</evidence>
<dbReference type="Proteomes" id="UP001549749">
    <property type="component" value="Unassembled WGS sequence"/>
</dbReference>
<comment type="similarity">
    <text evidence="1">Belongs to the AHA1 family.</text>
</comment>
<dbReference type="InterPro" id="IPR023393">
    <property type="entry name" value="START-like_dom_sf"/>
</dbReference>
<feature type="domain" description="Activator of Hsp90 ATPase homologue 1/2-like C-terminal" evidence="2">
    <location>
        <begin position="13"/>
        <end position="139"/>
    </location>
</feature>
<organism evidence="3 4">
    <name type="scientific">Chitinophaga defluvii</name>
    <dbReference type="NCBI Taxonomy" id="3163343"/>
    <lineage>
        <taxon>Bacteria</taxon>
        <taxon>Pseudomonadati</taxon>
        <taxon>Bacteroidota</taxon>
        <taxon>Chitinophagia</taxon>
        <taxon>Chitinophagales</taxon>
        <taxon>Chitinophagaceae</taxon>
        <taxon>Chitinophaga</taxon>
    </lineage>
</organism>
<dbReference type="SUPFAM" id="SSF55961">
    <property type="entry name" value="Bet v1-like"/>
    <property type="match status" value="1"/>
</dbReference>
<dbReference type="RefSeq" id="WP_354660707.1">
    <property type="nucleotide sequence ID" value="NZ_JBEXAC010000001.1"/>
</dbReference>
<protein>
    <submittedName>
        <fullName evidence="3">SRPBCC domain-containing protein</fullName>
    </submittedName>
</protein>
<sequence length="143" mass="16397">MKNEPVVFERTFNAPVARVWKAITDSNDMQQWYFNLPGFKPEVGYEFQFTAGDDPKQYLHLCKVTEVVPGKKLTYSWRYDGYEGNSFVTFELFPDGDKTKLKLTHAGLDTFPTSNPDLVKGNFVQGWTQILDTSLKPFLEKAA</sequence>
<dbReference type="InterPro" id="IPR013538">
    <property type="entry name" value="ASHA1/2-like_C"/>
</dbReference>
<evidence type="ECO:0000256" key="1">
    <source>
        <dbReference type="ARBA" id="ARBA00006817"/>
    </source>
</evidence>
<keyword evidence="4" id="KW-1185">Reference proteome</keyword>
<dbReference type="EMBL" id="JBEXAC010000001">
    <property type="protein sequence ID" value="MET6998072.1"/>
    <property type="molecule type" value="Genomic_DNA"/>
</dbReference>
<evidence type="ECO:0000259" key="2">
    <source>
        <dbReference type="Pfam" id="PF08327"/>
    </source>
</evidence>
<proteinExistence type="inferred from homology"/>
<name>A0ABV2T4U7_9BACT</name>
<dbReference type="CDD" id="cd07814">
    <property type="entry name" value="SRPBCC_CalC_Aha1-like"/>
    <property type="match status" value="1"/>
</dbReference>